<sequence>MKMHIIKFGRLFLPILVIFSFVWLSESVRLENYEILAEDQIAEIENSQKQNNDQVCEINTIGESCSGRILKLKSNIQQGVVLNIKTEFSLISNDNSTQISESSSISKAKLSLRNNQRNEIKNSANIDLHSEIYNPIQGKEKEKSEKKTDDEKKTENEKKDEKEKDEKKMEEEKERKKKVEEGKKTENEKYKKKVEDEKMAENEKDEKKTDEEKKTDNEKDEKKVEDEKMAENEKDEKKTEEEKKTDEEKKTENEKKDEKKTENEKDEKKVEDKKMAENEKKYEKKTEEEKDKKEMDEKVEEKKKNEKEDEKKEKGEKEKEGEKKENKDKQEEKIEIKDSSSSTGNFTANTTIPANIGNLINGGIPLDKNTQTNSEFLQIKDLQEKVTNQTKDALSLNNNTEEYFKESNFITNITENSTQFDNFNNTILSNTTNDSNNSTIIKNNQNEIEEQSNQDQMKINSVNNTGINTKNPHKKRHHILIDDHYNNQKLESINTTKQEQISFDLDNYLIMYNITSSEDGTQRYILILNEDEIILVNKLLDDIAPHISHNTNTNKLPLFMEATLDGINKAINVNNKKTTTIQTNIKKYFNNQEGLIGENKIVNKKKSNDFVGTISKFKIPIELFPLNKNQIIIDIDLVQSNISLFAYIKLETASNNPNEILRLSTTLAVSSLGVEDTANTVNIQVKDENKVNVLPTLFTLKKENLENIDDNNNNNNNNNSTMSPNYQISKHPIQKSFWKSILKTH</sequence>
<protein>
    <submittedName>
        <fullName evidence="3">Uncharacterized protein</fullName>
    </submittedName>
</protein>
<dbReference type="VEuPathDB" id="CryptoDB:CPATCC_0031520"/>
<dbReference type="Proteomes" id="UP000593906">
    <property type="component" value="Chromosome 3"/>
</dbReference>
<evidence type="ECO:0000313" key="4">
    <source>
        <dbReference type="Proteomes" id="UP000593906"/>
    </source>
</evidence>
<evidence type="ECO:0000256" key="2">
    <source>
        <dbReference type="SAM" id="SignalP"/>
    </source>
</evidence>
<proteinExistence type="predicted"/>
<feature type="compositionally biased region" description="Basic and acidic residues" evidence="1">
    <location>
        <begin position="138"/>
        <end position="338"/>
    </location>
</feature>
<feature type="compositionally biased region" description="Polar residues" evidence="1">
    <location>
        <begin position="339"/>
        <end position="349"/>
    </location>
</feature>
<gene>
    <name evidence="3" type="ORF">CPATCC_001039</name>
</gene>
<evidence type="ECO:0000256" key="1">
    <source>
        <dbReference type="SAM" id="MobiDB-lite"/>
    </source>
</evidence>
<feature type="chain" id="PRO_5031371465" evidence="2">
    <location>
        <begin position="28"/>
        <end position="745"/>
    </location>
</feature>
<dbReference type="EMBL" id="CP044420">
    <property type="protein sequence ID" value="QOY42411.1"/>
    <property type="molecule type" value="Genomic_DNA"/>
</dbReference>
<reference evidence="3 4" key="1">
    <citation type="submission" date="2019-09" db="EMBL/GenBank/DDBJ databases">
        <title>Consistent, comparative and evidence-based genome assembly and annotation for Cryptosporidium parvum, C. hominis and C. tyzzeri.</title>
        <authorList>
            <person name="Baptista R.P."/>
            <person name="Li Y."/>
            <person name="Sateriale A."/>
            <person name="Ansell B."/>
            <person name="Jex A."/>
            <person name="Sanders M."/>
            <person name="Brooks K."/>
            <person name="Tracey A."/>
            <person name="Berriman M."/>
            <person name="Striepen B."/>
            <person name="Cotton J.A."/>
            <person name="Kissinger J.C."/>
        </authorList>
    </citation>
    <scope>NUCLEOTIDE SEQUENCE [LARGE SCALE GENOMIC DNA]</scope>
    <source>
        <strain evidence="3 4">IOWA-ATCC</strain>
    </source>
</reference>
<feature type="region of interest" description="Disordered" evidence="1">
    <location>
        <begin position="131"/>
        <end position="349"/>
    </location>
</feature>
<evidence type="ECO:0000313" key="3">
    <source>
        <dbReference type="EMBL" id="QOY42411.1"/>
    </source>
</evidence>
<name>A0A7S7LIK3_CRYPV</name>
<feature type="signal peptide" evidence="2">
    <location>
        <begin position="1"/>
        <end position="27"/>
    </location>
</feature>
<feature type="region of interest" description="Disordered" evidence="1">
    <location>
        <begin position="705"/>
        <end position="727"/>
    </location>
</feature>
<keyword evidence="2" id="KW-0732">Signal</keyword>
<organism evidence="3 4">
    <name type="scientific">Cryptosporidium parvum</name>
    <dbReference type="NCBI Taxonomy" id="5807"/>
    <lineage>
        <taxon>Eukaryota</taxon>
        <taxon>Sar</taxon>
        <taxon>Alveolata</taxon>
        <taxon>Apicomplexa</taxon>
        <taxon>Conoidasida</taxon>
        <taxon>Coccidia</taxon>
        <taxon>Eucoccidiorida</taxon>
        <taxon>Eimeriorina</taxon>
        <taxon>Cryptosporidiidae</taxon>
        <taxon>Cryptosporidium</taxon>
    </lineage>
</organism>
<dbReference type="AlphaFoldDB" id="A0A7S7LIK3"/>
<accession>A0A7S7LIK3</accession>